<dbReference type="SUPFAM" id="SSF50939">
    <property type="entry name" value="Sialidases"/>
    <property type="match status" value="1"/>
</dbReference>
<name>H5XGL5_9PSEU</name>
<evidence type="ECO:0000259" key="1">
    <source>
        <dbReference type="Pfam" id="PF13088"/>
    </source>
</evidence>
<dbReference type="EMBL" id="CM001440">
    <property type="protein sequence ID" value="EHR60554.1"/>
    <property type="molecule type" value="Genomic_DNA"/>
</dbReference>
<sequence length="508" mass="54861">MIYRPVLPTLSLDLPRGHLAFPSVAQLDDGRLFLVWRRGSDHFLARDGVIEAAVSSDLGATWTQIGGLADPADLRDPCIANIGGALWLTYFKGRRDSRADGAFVRRSDDQGTTWGPEYRIDPDMHQAAICAPLLELPDGRLLAVYYGRHSGETFDSVWAATSVDGQTWTSQRLVAGVARAYQEPWAVRREGEITVTFRWGGSDGVGGIQSVDGGTTWGTPTRLFTGTGRPSACWDGDRLVIVYRGERGHTTMRYLHGDVVSAPRVIHRAAPGGMMTYAHPLVVDGGLFCPLCTEDSKGVESELRLTYLSTGGQTPLGWVPSGTLAVLTDYDTTLAAEVFDRPDGPPPGWRNLRGSAIVRDGLLASTTADGNPDVAVLPTGSADVTVSADLRWTGMSGTGVAIRAIDAQNYLWFTAESSGTVLRLYKRHGGTVTKLAGVYGDTAANVWHRYRVEARGPLVRCYLDDELVIDHTLTSGDQALVGRAHLHGVVLNSPNGGTHTCRRITIHA</sequence>
<gene>
    <name evidence="2" type="ORF">SaccyDRAFT_1656</name>
</gene>
<dbReference type="OrthoDB" id="5165766at2"/>
<dbReference type="CDD" id="cd15482">
    <property type="entry name" value="Sialidase_non-viral"/>
    <property type="match status" value="1"/>
</dbReference>
<dbReference type="AlphaFoldDB" id="H5XGL5"/>
<dbReference type="eggNOG" id="COG4409">
    <property type="taxonomic scope" value="Bacteria"/>
</dbReference>
<dbReference type="RefSeq" id="WP_005455249.1">
    <property type="nucleotide sequence ID" value="NZ_CM001440.1"/>
</dbReference>
<dbReference type="Gene3D" id="2.120.10.10">
    <property type="match status" value="1"/>
</dbReference>
<dbReference type="PANTHER" id="PTHR43752">
    <property type="entry name" value="BNR/ASP-BOX REPEAT FAMILY PROTEIN"/>
    <property type="match status" value="1"/>
</dbReference>
<dbReference type="InterPro" id="IPR013320">
    <property type="entry name" value="ConA-like_dom_sf"/>
</dbReference>
<dbReference type="InterPro" id="IPR011040">
    <property type="entry name" value="Sialidase"/>
</dbReference>
<dbReference type="Gene3D" id="2.60.120.560">
    <property type="entry name" value="Exo-inulinase, domain 1"/>
    <property type="match status" value="1"/>
</dbReference>
<feature type="domain" description="Sialidase" evidence="1">
    <location>
        <begin position="30"/>
        <end position="221"/>
    </location>
</feature>
<evidence type="ECO:0000313" key="2">
    <source>
        <dbReference type="EMBL" id="EHR60554.1"/>
    </source>
</evidence>
<dbReference type="STRING" id="882082.SaccyDRAFT_1656"/>
<organism evidence="2 3">
    <name type="scientific">Saccharomonospora cyanea NA-134</name>
    <dbReference type="NCBI Taxonomy" id="882082"/>
    <lineage>
        <taxon>Bacteria</taxon>
        <taxon>Bacillati</taxon>
        <taxon>Actinomycetota</taxon>
        <taxon>Actinomycetes</taxon>
        <taxon>Pseudonocardiales</taxon>
        <taxon>Pseudonocardiaceae</taxon>
        <taxon>Saccharomonospora</taxon>
    </lineage>
</organism>
<dbReference type="SUPFAM" id="SSF49899">
    <property type="entry name" value="Concanavalin A-like lectins/glucanases"/>
    <property type="match status" value="1"/>
</dbReference>
<dbReference type="Pfam" id="PF13088">
    <property type="entry name" value="BNR_2"/>
    <property type="match status" value="1"/>
</dbReference>
<keyword evidence="3" id="KW-1185">Reference proteome</keyword>
<reference evidence="2 3" key="1">
    <citation type="submission" date="2011-11" db="EMBL/GenBank/DDBJ databases">
        <title>The Noncontiguous Finished sequence of Saccharomonospora cyanea NA-134.</title>
        <authorList>
            <consortium name="US DOE Joint Genome Institute"/>
            <person name="Lucas S."/>
            <person name="Han J."/>
            <person name="Lapidus A."/>
            <person name="Cheng J.-F."/>
            <person name="Goodwin L."/>
            <person name="Pitluck S."/>
            <person name="Peters L."/>
            <person name="Ovchinnikova G."/>
            <person name="Lu M."/>
            <person name="Detter J.C."/>
            <person name="Han C."/>
            <person name="Tapia R."/>
            <person name="Land M."/>
            <person name="Hauser L."/>
            <person name="Kyrpides N."/>
            <person name="Ivanova N."/>
            <person name="Pagani I."/>
            <person name="Brambilla E.-M."/>
            <person name="Klenk H.-P."/>
            <person name="Woyke T."/>
        </authorList>
    </citation>
    <scope>NUCLEOTIDE SEQUENCE [LARGE SCALE GENOMIC DNA]</scope>
    <source>
        <strain evidence="2 3">NA-134</strain>
    </source>
</reference>
<proteinExistence type="predicted"/>
<evidence type="ECO:0000313" key="3">
    <source>
        <dbReference type="Proteomes" id="UP000002791"/>
    </source>
</evidence>
<dbReference type="HOGENOM" id="CLU_536248_0_0_11"/>
<protein>
    <recommendedName>
        <fullName evidence="1">Sialidase domain-containing protein</fullName>
    </recommendedName>
</protein>
<dbReference type="PANTHER" id="PTHR43752:SF2">
    <property type="entry name" value="BNR_ASP-BOX REPEAT FAMILY PROTEIN"/>
    <property type="match status" value="1"/>
</dbReference>
<dbReference type="InterPro" id="IPR036278">
    <property type="entry name" value="Sialidase_sf"/>
</dbReference>
<accession>H5XGL5</accession>
<dbReference type="Proteomes" id="UP000002791">
    <property type="component" value="Chromosome"/>
</dbReference>